<dbReference type="InterPro" id="IPR036770">
    <property type="entry name" value="Ankyrin_rpt-contain_sf"/>
</dbReference>
<dbReference type="InterPro" id="IPR002110">
    <property type="entry name" value="Ankyrin_rpt"/>
</dbReference>
<dbReference type="GO" id="GO:0005794">
    <property type="term" value="C:Golgi apparatus"/>
    <property type="evidence" value="ECO:0007669"/>
    <property type="project" value="TreeGrafter"/>
</dbReference>
<dbReference type="EMBL" id="OA882429">
    <property type="protein sequence ID" value="CAD7275311.1"/>
    <property type="molecule type" value="Genomic_DNA"/>
</dbReference>
<reference evidence="3" key="1">
    <citation type="submission" date="2020-11" db="EMBL/GenBank/DDBJ databases">
        <authorList>
            <person name="Tran Van P."/>
        </authorList>
    </citation>
    <scope>NUCLEOTIDE SEQUENCE</scope>
</reference>
<name>A0A7R9BHB3_9CRUS</name>
<dbReference type="GO" id="GO:0031902">
    <property type="term" value="C:late endosome membrane"/>
    <property type="evidence" value="ECO:0007669"/>
    <property type="project" value="TreeGrafter"/>
</dbReference>
<gene>
    <name evidence="3" type="ORF">NMOB1V02_LOCUS3110</name>
</gene>
<dbReference type="SUPFAM" id="SSF48403">
    <property type="entry name" value="Ankyrin repeat"/>
    <property type="match status" value="1"/>
</dbReference>
<feature type="domain" description="Methyltransferase FkbM" evidence="2">
    <location>
        <begin position="76"/>
        <end position="250"/>
    </location>
</feature>
<dbReference type="GO" id="GO:0016197">
    <property type="term" value="P:endosomal transport"/>
    <property type="evidence" value="ECO:0007669"/>
    <property type="project" value="TreeGrafter"/>
</dbReference>
<evidence type="ECO:0000256" key="1">
    <source>
        <dbReference type="SAM" id="MobiDB-lite"/>
    </source>
</evidence>
<dbReference type="OrthoDB" id="6357215at2759"/>
<sequence>MQAFGWPFFVTSLKQDDPKLIEYIRNTVLMPPSKLPYALASGDNATVFSQFGKVESETLPLLFGKDMRNGTFFEAGGLDGEWMSTTLYMEKFLGWTGLLAEMVPTHAKKLLTKHRKAWFAPACLSPHSWPIVANYKTRYEKALDAGASVLKQAFNDQPSNVLSKISFGTSPCFPLYSLLVATNLTKIDFCTLDVEGIELQVLKTIPWDKVDIKVILLDLLHTAEGEQALDEYMNAVHYRKIRKKETKRGYTYVRKDWAAEKNLMDEGKRIFGSPSALLPGPPETRPSNNATHDVTPPAKPPRKQSKPLDPRLCRQFALSCARNHVEDILEALSECPKLVAWKDPMTGYCAIHWAARKGNVDLLSSYQEVLGFDVNARTNSGFVALHIAAQFGNMEFYEFLLTKLKANPTFRDYSGKKPHQYL</sequence>
<evidence type="ECO:0000259" key="2">
    <source>
        <dbReference type="Pfam" id="PF05050"/>
    </source>
</evidence>
<evidence type="ECO:0000313" key="4">
    <source>
        <dbReference type="Proteomes" id="UP000678499"/>
    </source>
</evidence>
<dbReference type="EMBL" id="CAJPEX010000392">
    <property type="protein sequence ID" value="CAG0915463.1"/>
    <property type="molecule type" value="Genomic_DNA"/>
</dbReference>
<dbReference type="GO" id="GO:0006888">
    <property type="term" value="P:endoplasmic reticulum to Golgi vesicle-mediated transport"/>
    <property type="evidence" value="ECO:0007669"/>
    <property type="project" value="TreeGrafter"/>
</dbReference>
<dbReference type="Gene3D" id="1.25.40.20">
    <property type="entry name" value="Ankyrin repeat-containing domain"/>
    <property type="match status" value="1"/>
</dbReference>
<dbReference type="GO" id="GO:0005886">
    <property type="term" value="C:plasma membrane"/>
    <property type="evidence" value="ECO:0007669"/>
    <property type="project" value="TreeGrafter"/>
</dbReference>
<keyword evidence="4" id="KW-1185">Reference proteome</keyword>
<dbReference type="Pfam" id="PF12796">
    <property type="entry name" value="Ank_2"/>
    <property type="match status" value="1"/>
</dbReference>
<organism evidence="3">
    <name type="scientific">Notodromas monacha</name>
    <dbReference type="NCBI Taxonomy" id="399045"/>
    <lineage>
        <taxon>Eukaryota</taxon>
        <taxon>Metazoa</taxon>
        <taxon>Ecdysozoa</taxon>
        <taxon>Arthropoda</taxon>
        <taxon>Crustacea</taxon>
        <taxon>Oligostraca</taxon>
        <taxon>Ostracoda</taxon>
        <taxon>Podocopa</taxon>
        <taxon>Podocopida</taxon>
        <taxon>Cypridocopina</taxon>
        <taxon>Cypridoidea</taxon>
        <taxon>Cyprididae</taxon>
        <taxon>Notodromas</taxon>
    </lineage>
</organism>
<protein>
    <recommendedName>
        <fullName evidence="2">Methyltransferase FkbM domain-containing protein</fullName>
    </recommendedName>
</protein>
<dbReference type="GO" id="GO:0005789">
    <property type="term" value="C:endoplasmic reticulum membrane"/>
    <property type="evidence" value="ECO:0007669"/>
    <property type="project" value="TreeGrafter"/>
</dbReference>
<proteinExistence type="predicted"/>
<feature type="region of interest" description="Disordered" evidence="1">
    <location>
        <begin position="273"/>
        <end position="308"/>
    </location>
</feature>
<dbReference type="Proteomes" id="UP000678499">
    <property type="component" value="Unassembled WGS sequence"/>
</dbReference>
<dbReference type="PANTHER" id="PTHR34009:SF2">
    <property type="entry name" value="PROTEIN STAR"/>
    <property type="match status" value="1"/>
</dbReference>
<dbReference type="Pfam" id="PF05050">
    <property type="entry name" value="Methyltransf_21"/>
    <property type="match status" value="1"/>
</dbReference>
<accession>A0A7R9BHB3</accession>
<dbReference type="InterPro" id="IPR006342">
    <property type="entry name" value="FkbM_mtfrase"/>
</dbReference>
<dbReference type="AlphaFoldDB" id="A0A7R9BHB3"/>
<evidence type="ECO:0000313" key="3">
    <source>
        <dbReference type="EMBL" id="CAD7275311.1"/>
    </source>
</evidence>
<dbReference type="InterPro" id="IPR053202">
    <property type="entry name" value="EGF_Rcpt_Signaling_Reg"/>
</dbReference>
<dbReference type="PANTHER" id="PTHR34009">
    <property type="entry name" value="PROTEIN STAR"/>
    <property type="match status" value="1"/>
</dbReference>